<evidence type="ECO:0000313" key="8">
    <source>
        <dbReference type="EMBL" id="CAF9929455.1"/>
    </source>
</evidence>
<comment type="subcellular location">
    <subcellularLocation>
        <location evidence="6">Endomembrane system</location>
        <topology evidence="6">Single-pass membrane protein</topology>
    </subcellularLocation>
    <subcellularLocation>
        <location evidence="1">Nucleus membrane</location>
    </subcellularLocation>
</comment>
<keyword evidence="9" id="KW-1185">Reference proteome</keyword>
<keyword evidence="5" id="KW-0539">Nucleus</keyword>
<keyword evidence="3 7" id="KW-1133">Transmembrane helix</keyword>
<dbReference type="GO" id="GO:0031965">
    <property type="term" value="C:nuclear membrane"/>
    <property type="evidence" value="ECO:0007669"/>
    <property type="project" value="UniProtKB-SubCell"/>
</dbReference>
<comment type="caution">
    <text evidence="8">The sequence shown here is derived from an EMBL/GenBank/DDBJ whole genome shotgun (WGS) entry which is preliminary data.</text>
</comment>
<keyword evidence="2 7" id="KW-0812">Transmembrane</keyword>
<dbReference type="AlphaFoldDB" id="A0A8H3IQB7"/>
<dbReference type="OrthoDB" id="77878at2759"/>
<dbReference type="Proteomes" id="UP000664169">
    <property type="component" value="Unassembled WGS sequence"/>
</dbReference>
<dbReference type="EMBL" id="CAJPDQ010000032">
    <property type="protein sequence ID" value="CAF9929455.1"/>
    <property type="molecule type" value="Genomic_DNA"/>
</dbReference>
<dbReference type="PANTHER" id="PTHR12265:SF30">
    <property type="entry name" value="TRANSMEMBRANE PROTEIN 53"/>
    <property type="match status" value="1"/>
</dbReference>
<dbReference type="InterPro" id="IPR008547">
    <property type="entry name" value="DUF829_TMEM53"/>
</dbReference>
<keyword evidence="4 7" id="KW-0472">Membrane</keyword>
<evidence type="ECO:0000256" key="6">
    <source>
        <dbReference type="ARBA" id="ARBA00037847"/>
    </source>
</evidence>
<gene>
    <name evidence="8" type="ORF">GOMPHAMPRED_005407</name>
</gene>
<evidence type="ECO:0000256" key="5">
    <source>
        <dbReference type="ARBA" id="ARBA00023242"/>
    </source>
</evidence>
<evidence type="ECO:0000256" key="1">
    <source>
        <dbReference type="ARBA" id="ARBA00004126"/>
    </source>
</evidence>
<reference evidence="8" key="1">
    <citation type="submission" date="2021-03" db="EMBL/GenBank/DDBJ databases">
        <authorList>
            <person name="Tagirdzhanova G."/>
        </authorList>
    </citation>
    <scope>NUCLEOTIDE SEQUENCE</scope>
</reference>
<accession>A0A8H3IQB7</accession>
<dbReference type="Pfam" id="PF05705">
    <property type="entry name" value="DUF829"/>
    <property type="match status" value="1"/>
</dbReference>
<name>A0A8H3IQB7_9LECA</name>
<feature type="transmembrane region" description="Helical" evidence="7">
    <location>
        <begin position="177"/>
        <end position="203"/>
    </location>
</feature>
<evidence type="ECO:0000256" key="4">
    <source>
        <dbReference type="ARBA" id="ARBA00023136"/>
    </source>
</evidence>
<evidence type="ECO:0000313" key="9">
    <source>
        <dbReference type="Proteomes" id="UP000664169"/>
    </source>
</evidence>
<sequence length="295" mass="33193">MSAPITGKKPGTIPACPLAANGFQPLNESLYLYSPQASITPPSAVATSTSSTDPEVILLFGWGNAAPKAIILLFLTTFSDLFLHTPTRQAKPLDAAVRRLFSMADDDTSRSNHPRILVHLFSNAGAYKFRELARFYHQATSSGPIPVNMIVLDSAPGHPSFRRRIVGMQTQLPRQIVMYWLGTGLLFFMMCIATFLGLLFQWAPLLDQVWHDLNDVSNNVQLVDQNTRRLYLYSKKDELVDWRNIVEHASDAQVKGHQVQIEEFMNSKHVAHVLVDGKRYWDLIRQGWKEATNDS</sequence>
<dbReference type="PANTHER" id="PTHR12265">
    <property type="entry name" value="TRANSMEMBRANE PROTEIN 53"/>
    <property type="match status" value="1"/>
</dbReference>
<protein>
    <recommendedName>
        <fullName evidence="10">Indole-diterpene biosynthesis protein PaxU</fullName>
    </recommendedName>
</protein>
<evidence type="ECO:0000256" key="2">
    <source>
        <dbReference type="ARBA" id="ARBA00022692"/>
    </source>
</evidence>
<evidence type="ECO:0008006" key="10">
    <source>
        <dbReference type="Google" id="ProtNLM"/>
    </source>
</evidence>
<evidence type="ECO:0000256" key="7">
    <source>
        <dbReference type="SAM" id="Phobius"/>
    </source>
</evidence>
<evidence type="ECO:0000256" key="3">
    <source>
        <dbReference type="ARBA" id="ARBA00022989"/>
    </source>
</evidence>
<organism evidence="8 9">
    <name type="scientific">Gomphillus americanus</name>
    <dbReference type="NCBI Taxonomy" id="1940652"/>
    <lineage>
        <taxon>Eukaryota</taxon>
        <taxon>Fungi</taxon>
        <taxon>Dikarya</taxon>
        <taxon>Ascomycota</taxon>
        <taxon>Pezizomycotina</taxon>
        <taxon>Lecanoromycetes</taxon>
        <taxon>OSLEUM clade</taxon>
        <taxon>Ostropomycetidae</taxon>
        <taxon>Ostropales</taxon>
        <taxon>Graphidaceae</taxon>
        <taxon>Gomphilloideae</taxon>
        <taxon>Gomphillus</taxon>
    </lineage>
</organism>
<proteinExistence type="predicted"/>